<dbReference type="PANTHER" id="PTHR43685">
    <property type="entry name" value="GLYCOSYLTRANSFERASE"/>
    <property type="match status" value="1"/>
</dbReference>
<dbReference type="RefSeq" id="WP_174195283.1">
    <property type="nucleotide sequence ID" value="NZ_JABULH010000017.1"/>
</dbReference>
<dbReference type="InterPro" id="IPR001173">
    <property type="entry name" value="Glyco_trans_2-like"/>
</dbReference>
<evidence type="ECO:0000313" key="3">
    <source>
        <dbReference type="Proteomes" id="UP000621447"/>
    </source>
</evidence>
<feature type="domain" description="Glycosyltransferase 2-like" evidence="1">
    <location>
        <begin position="13"/>
        <end position="138"/>
    </location>
</feature>
<proteinExistence type="predicted"/>
<protein>
    <submittedName>
        <fullName evidence="2">Glycosyltransferase family 2 protein</fullName>
    </submittedName>
</protein>
<name>A0ABX2JK65_9SPHN</name>
<organism evidence="2 3">
    <name type="scientific">Sphingomonas hominis</name>
    <dbReference type="NCBI Taxonomy" id="2741495"/>
    <lineage>
        <taxon>Bacteria</taxon>
        <taxon>Pseudomonadati</taxon>
        <taxon>Pseudomonadota</taxon>
        <taxon>Alphaproteobacteria</taxon>
        <taxon>Sphingomonadales</taxon>
        <taxon>Sphingomonadaceae</taxon>
        <taxon>Sphingomonas</taxon>
    </lineage>
</organism>
<keyword evidence="3" id="KW-1185">Reference proteome</keyword>
<dbReference type="PANTHER" id="PTHR43685:SF2">
    <property type="entry name" value="GLYCOSYLTRANSFERASE 2-LIKE DOMAIN-CONTAINING PROTEIN"/>
    <property type="match status" value="1"/>
</dbReference>
<reference evidence="2 3" key="1">
    <citation type="submission" date="2020-06" db="EMBL/GenBank/DDBJ databases">
        <title>Sphingomonas hominis sp. nov., a member of the Sphingomonas, isolated from the hair of a 22-year-old girl.</title>
        <authorList>
            <person name="Zhang D.-F."/>
            <person name="Cui X.-W."/>
        </authorList>
    </citation>
    <scope>NUCLEOTIDE SEQUENCE [LARGE SCALE GENOMIC DNA]</scope>
    <source>
        <strain evidence="2 3">HHU CXW</strain>
    </source>
</reference>
<evidence type="ECO:0000259" key="1">
    <source>
        <dbReference type="Pfam" id="PF00535"/>
    </source>
</evidence>
<accession>A0ABX2JK65</accession>
<dbReference type="InterPro" id="IPR050834">
    <property type="entry name" value="Glycosyltransf_2"/>
</dbReference>
<dbReference type="Proteomes" id="UP000621447">
    <property type="component" value="Unassembled WGS sequence"/>
</dbReference>
<dbReference type="Gene3D" id="3.90.550.10">
    <property type="entry name" value="Spore Coat Polysaccharide Biosynthesis Protein SpsA, Chain A"/>
    <property type="match status" value="1"/>
</dbReference>
<dbReference type="CDD" id="cd00761">
    <property type="entry name" value="Glyco_tranf_GTA_type"/>
    <property type="match status" value="1"/>
</dbReference>
<evidence type="ECO:0000313" key="2">
    <source>
        <dbReference type="EMBL" id="NTS66802.1"/>
    </source>
</evidence>
<dbReference type="EMBL" id="JABULH010000017">
    <property type="protein sequence ID" value="NTS66802.1"/>
    <property type="molecule type" value="Genomic_DNA"/>
</dbReference>
<gene>
    <name evidence="2" type="ORF">HRV97_16805</name>
</gene>
<dbReference type="SUPFAM" id="SSF53448">
    <property type="entry name" value="Nucleotide-diphospho-sugar transferases"/>
    <property type="match status" value="1"/>
</dbReference>
<comment type="caution">
    <text evidence="2">The sequence shown here is derived from an EMBL/GenBank/DDBJ whole genome shotgun (WGS) entry which is preliminary data.</text>
</comment>
<dbReference type="InterPro" id="IPR029044">
    <property type="entry name" value="Nucleotide-diphossugar_trans"/>
</dbReference>
<sequence length="293" mass="31733">MSDAAVSHSSDLSMVVATLGRTGELDRLFRSLEAQTAPGFEVLVVDQNDDDRLVGLIAEWSGRLPLRHLRTPGERGLSRARNRGWPEARGAVLLFPDDDCWYPDTFVADALALMATHGSDVLAGRAAKPTGESINGRYEAAACRSTRRNVWTTGIEWVMLFRREVLEVVGGYSEDVGVGAATPWQASEGIDIVLRADATGFRCWFDPALAGHHEEVVPAAPDARARRKARAYGRGMGHVLRKFGYGPATKLNWVARPGVGAALSLLSGRSAKAAYRIQVAIGRLEGITGRLLD</sequence>
<dbReference type="Pfam" id="PF00535">
    <property type="entry name" value="Glycos_transf_2"/>
    <property type="match status" value="1"/>
</dbReference>